<accession>A0A494XNQ3</accession>
<comment type="similarity">
    <text evidence="1">Belongs to the ADP-ribosylglycohydrolase family.</text>
</comment>
<dbReference type="PANTHER" id="PTHR16222">
    <property type="entry name" value="ADP-RIBOSYLGLYCOHYDROLASE"/>
    <property type="match status" value="1"/>
</dbReference>
<dbReference type="OrthoDB" id="9798107at2"/>
<protein>
    <submittedName>
        <fullName evidence="4">ADP-ribosylglycohydrolase family protein</fullName>
    </submittedName>
</protein>
<keyword evidence="3" id="KW-0460">Magnesium</keyword>
<sequence length="119" mass="12641">MLAGDDPSWPRIRSHYRGEYEHQLTLVLTELQTCTPSGGGYVVDTLAGALWTLQQLDYAAVVRAAIALGNDTDTTAAVAGGLAGIVHGIEGIPSVWLDRLAGADLVASAEERLLRRLSL</sequence>
<dbReference type="PANTHER" id="PTHR16222:SF24">
    <property type="entry name" value="ADP-RIBOSYLHYDROLASE ARH3"/>
    <property type="match status" value="1"/>
</dbReference>
<dbReference type="Gene3D" id="1.10.4080.10">
    <property type="entry name" value="ADP-ribosylation/Crystallin J1"/>
    <property type="match status" value="1"/>
</dbReference>
<dbReference type="SUPFAM" id="SSF101478">
    <property type="entry name" value="ADP-ribosylglycohydrolase"/>
    <property type="match status" value="1"/>
</dbReference>
<dbReference type="GO" id="GO:0016787">
    <property type="term" value="F:hydrolase activity"/>
    <property type="evidence" value="ECO:0007669"/>
    <property type="project" value="UniProtKB-KW"/>
</dbReference>
<reference evidence="4 5" key="1">
    <citation type="submission" date="2018-10" db="EMBL/GenBank/DDBJ databases">
        <title>Paraburkholderia sp. 7MK8-2, isolated from soil.</title>
        <authorList>
            <person name="Gao Z.-H."/>
            <person name="Qiu L.-H."/>
        </authorList>
    </citation>
    <scope>NUCLEOTIDE SEQUENCE [LARGE SCALE GENOMIC DNA]</scope>
    <source>
        <strain evidence="4 5">7MK8-2</strain>
    </source>
</reference>
<dbReference type="AlphaFoldDB" id="A0A494XNQ3"/>
<dbReference type="Proteomes" id="UP000280434">
    <property type="component" value="Unassembled WGS sequence"/>
</dbReference>
<organism evidence="4 5">
    <name type="scientific">Trinickia fusca</name>
    <dbReference type="NCBI Taxonomy" id="2419777"/>
    <lineage>
        <taxon>Bacteria</taxon>
        <taxon>Pseudomonadati</taxon>
        <taxon>Pseudomonadota</taxon>
        <taxon>Betaproteobacteria</taxon>
        <taxon>Burkholderiales</taxon>
        <taxon>Burkholderiaceae</taxon>
        <taxon>Trinickia</taxon>
    </lineage>
</organism>
<evidence type="ECO:0000256" key="3">
    <source>
        <dbReference type="PIRSR" id="PIRSR605502-1"/>
    </source>
</evidence>
<comment type="cofactor">
    <cofactor evidence="3">
        <name>Mg(2+)</name>
        <dbReference type="ChEBI" id="CHEBI:18420"/>
    </cofactor>
    <text evidence="3">Binds 2 magnesium ions per subunit.</text>
</comment>
<evidence type="ECO:0000313" key="4">
    <source>
        <dbReference type="EMBL" id="RKP52258.1"/>
    </source>
</evidence>
<feature type="binding site" evidence="3">
    <location>
        <position position="73"/>
    </location>
    <ligand>
        <name>Mg(2+)</name>
        <dbReference type="ChEBI" id="CHEBI:18420"/>
        <label>1</label>
    </ligand>
</feature>
<keyword evidence="3" id="KW-0479">Metal-binding</keyword>
<evidence type="ECO:0000256" key="2">
    <source>
        <dbReference type="ARBA" id="ARBA00022801"/>
    </source>
</evidence>
<dbReference type="InterPro" id="IPR005502">
    <property type="entry name" value="Ribosyl_crysJ1"/>
</dbReference>
<dbReference type="InterPro" id="IPR036705">
    <property type="entry name" value="Ribosyl_crysJ1_sf"/>
</dbReference>
<gene>
    <name evidence="4" type="ORF">D7S89_01605</name>
</gene>
<feature type="binding site" evidence="3">
    <location>
        <position position="71"/>
    </location>
    <ligand>
        <name>Mg(2+)</name>
        <dbReference type="ChEBI" id="CHEBI:18420"/>
        <label>1</label>
    </ligand>
</feature>
<feature type="binding site" evidence="3">
    <location>
        <position position="74"/>
    </location>
    <ligand>
        <name>Mg(2+)</name>
        <dbReference type="ChEBI" id="CHEBI:18420"/>
        <label>1</label>
    </ligand>
</feature>
<comment type="caution">
    <text evidence="4">The sequence shown here is derived from an EMBL/GenBank/DDBJ whole genome shotgun (WGS) entry which is preliminary data.</text>
</comment>
<keyword evidence="2 4" id="KW-0378">Hydrolase</keyword>
<name>A0A494XNQ3_9BURK</name>
<evidence type="ECO:0000313" key="5">
    <source>
        <dbReference type="Proteomes" id="UP000280434"/>
    </source>
</evidence>
<dbReference type="GO" id="GO:0046872">
    <property type="term" value="F:metal ion binding"/>
    <property type="evidence" value="ECO:0007669"/>
    <property type="project" value="UniProtKB-KW"/>
</dbReference>
<dbReference type="EMBL" id="RBZV01000001">
    <property type="protein sequence ID" value="RKP52258.1"/>
    <property type="molecule type" value="Genomic_DNA"/>
</dbReference>
<dbReference type="InterPro" id="IPR050792">
    <property type="entry name" value="ADP-ribosylglycohydrolase"/>
</dbReference>
<proteinExistence type="inferred from homology"/>
<dbReference type="Pfam" id="PF03747">
    <property type="entry name" value="ADP_ribosyl_GH"/>
    <property type="match status" value="1"/>
</dbReference>
<keyword evidence="5" id="KW-1185">Reference proteome</keyword>
<evidence type="ECO:0000256" key="1">
    <source>
        <dbReference type="ARBA" id="ARBA00010702"/>
    </source>
</evidence>